<dbReference type="GO" id="GO:0032259">
    <property type="term" value="P:methylation"/>
    <property type="evidence" value="ECO:0007669"/>
    <property type="project" value="UniProtKB-KW"/>
</dbReference>
<dbReference type="Proteomes" id="UP000235023">
    <property type="component" value="Unassembled WGS sequence"/>
</dbReference>
<evidence type="ECO:0000259" key="2">
    <source>
        <dbReference type="PROSITE" id="PS50280"/>
    </source>
</evidence>
<proteinExistence type="predicted"/>
<evidence type="ECO:0000313" key="4">
    <source>
        <dbReference type="Proteomes" id="UP000235023"/>
    </source>
</evidence>
<keyword evidence="4" id="KW-1185">Reference proteome</keyword>
<feature type="compositionally biased region" description="Polar residues" evidence="1">
    <location>
        <begin position="149"/>
        <end position="158"/>
    </location>
</feature>
<keyword evidence="3" id="KW-0808">Transferase</keyword>
<keyword evidence="3" id="KW-0489">Methyltransferase</keyword>
<dbReference type="SUPFAM" id="SSF82199">
    <property type="entry name" value="SET domain"/>
    <property type="match status" value="1"/>
</dbReference>
<dbReference type="InterPro" id="IPR001214">
    <property type="entry name" value="SET_dom"/>
</dbReference>
<dbReference type="Pfam" id="PF00856">
    <property type="entry name" value="SET"/>
    <property type="match status" value="1"/>
</dbReference>
<name>A0A2J5HSY5_9EURO</name>
<dbReference type="Gene3D" id="3.90.1410.10">
    <property type="entry name" value="set domain protein methyltransferase, domain 1"/>
    <property type="match status" value="1"/>
</dbReference>
<evidence type="ECO:0000256" key="1">
    <source>
        <dbReference type="SAM" id="MobiDB-lite"/>
    </source>
</evidence>
<accession>A0A2J5HSY5</accession>
<organism evidence="3 4">
    <name type="scientific">Aspergillus taichungensis</name>
    <dbReference type="NCBI Taxonomy" id="482145"/>
    <lineage>
        <taxon>Eukaryota</taxon>
        <taxon>Fungi</taxon>
        <taxon>Dikarya</taxon>
        <taxon>Ascomycota</taxon>
        <taxon>Pezizomycotina</taxon>
        <taxon>Eurotiomycetes</taxon>
        <taxon>Eurotiomycetidae</taxon>
        <taxon>Eurotiales</taxon>
        <taxon>Aspergillaceae</taxon>
        <taxon>Aspergillus</taxon>
        <taxon>Aspergillus subgen. Circumdati</taxon>
    </lineage>
</organism>
<gene>
    <name evidence="3" type="ORF">BDW42DRAFT_194597</name>
</gene>
<dbReference type="PROSITE" id="PS50280">
    <property type="entry name" value="SET"/>
    <property type="match status" value="1"/>
</dbReference>
<dbReference type="EMBL" id="KZ559549">
    <property type="protein sequence ID" value="PLN80337.1"/>
    <property type="molecule type" value="Genomic_DNA"/>
</dbReference>
<dbReference type="InterPro" id="IPR046341">
    <property type="entry name" value="SET_dom_sf"/>
</dbReference>
<dbReference type="SMART" id="SM00317">
    <property type="entry name" value="SET"/>
    <property type="match status" value="1"/>
</dbReference>
<reference evidence="4" key="1">
    <citation type="submission" date="2017-12" db="EMBL/GenBank/DDBJ databases">
        <authorList>
            <consortium name="DOE Joint Genome Institute"/>
            <person name="Mondo S.J."/>
            <person name="Kjaerbolling I."/>
            <person name="Vesth T.C."/>
            <person name="Frisvad J.C."/>
            <person name="Nybo J.L."/>
            <person name="Theobald S."/>
            <person name="Kuo A."/>
            <person name="Bowyer P."/>
            <person name="Matsuda Y."/>
            <person name="Lyhne E.K."/>
            <person name="Kogle M.E."/>
            <person name="Clum A."/>
            <person name="Lipzen A."/>
            <person name="Salamov A."/>
            <person name="Ngan C.Y."/>
            <person name="Daum C."/>
            <person name="Chiniquy J."/>
            <person name="Barry K."/>
            <person name="LaButti K."/>
            <person name="Haridas S."/>
            <person name="Simmons B.A."/>
            <person name="Magnuson J.K."/>
            <person name="Mortensen U.H."/>
            <person name="Larsen T.O."/>
            <person name="Grigoriev I.V."/>
            <person name="Baker S.E."/>
            <person name="Andersen M.R."/>
            <person name="Nordberg H.P."/>
            <person name="Cantor M.N."/>
            <person name="Hua S.X."/>
        </authorList>
    </citation>
    <scope>NUCLEOTIDE SEQUENCE [LARGE SCALE GENOMIC DNA]</scope>
    <source>
        <strain evidence="4">IBT 19404</strain>
    </source>
</reference>
<dbReference type="OrthoDB" id="341421at2759"/>
<dbReference type="GO" id="GO:0016279">
    <property type="term" value="F:protein-lysine N-methyltransferase activity"/>
    <property type="evidence" value="ECO:0007669"/>
    <property type="project" value="UniProtKB-ARBA"/>
</dbReference>
<sequence length="432" mass="48586">MGPKWSPGPEHEQFTNWAQSQGIVANGVGPARFPGRGLGMIAKRNIEKGEALVTVPRTAMVTMDGLPESFTGLFPEETPVHAVLAAFFTNGAPDDLQPYDLWRKTWPSRLDFESCMPLLWPACLRGVSDGPSSPGLGPGLLPPSISGSWRSLQKNSEQGPKASASDYSPHQNLLPAQEARLRTAWTAVLEVFPETDWDAFSYHWLVVNTRSFFYLMPGRDMPEDHNDAMALLPFADYFNHSDVACNVKFDGEKYVFWATKPYNTGEEIYMSYGNHPNDFLFAEYGFYLDENASSEALYLDDIIFKDLNPSHRAELEFQQYYGNYQLTASGVCFRTEIAACLTYMAPEDWRNYVLGYSSKGMSEAKSEAIIRQWVQTYIHEAEVTIAALQNVGGAGTETDAERAAREEKVEMLRRRWVQIRELCRRGLDAVSC</sequence>
<protein>
    <submittedName>
        <fullName evidence="3">Ribosomal N-lysine methyltransferase</fullName>
    </submittedName>
</protein>
<dbReference type="InterPro" id="IPR050600">
    <property type="entry name" value="SETD3_SETD6_MTase"/>
</dbReference>
<feature type="region of interest" description="Disordered" evidence="1">
    <location>
        <begin position="147"/>
        <end position="169"/>
    </location>
</feature>
<feature type="domain" description="SET" evidence="2">
    <location>
        <begin position="26"/>
        <end position="273"/>
    </location>
</feature>
<dbReference type="PANTHER" id="PTHR13271:SF137">
    <property type="entry name" value="SET DOMAIN-CONTAINING PROTEIN"/>
    <property type="match status" value="1"/>
</dbReference>
<dbReference type="PANTHER" id="PTHR13271">
    <property type="entry name" value="UNCHARACTERIZED PUTATIVE METHYLTRANSFERASE"/>
    <property type="match status" value="1"/>
</dbReference>
<dbReference type="AlphaFoldDB" id="A0A2J5HSY5"/>
<evidence type="ECO:0000313" key="3">
    <source>
        <dbReference type="EMBL" id="PLN80337.1"/>
    </source>
</evidence>